<dbReference type="Gene3D" id="3.60.120.10">
    <property type="entry name" value="Anthranilate synthase"/>
    <property type="match status" value="1"/>
</dbReference>
<dbReference type="PANTHER" id="PTHR42839:SF2">
    <property type="entry name" value="ISOCHORISMATE SYNTHASE ENTC"/>
    <property type="match status" value="1"/>
</dbReference>
<accession>A0A0D8JI58</accession>
<dbReference type="InterPro" id="IPR015890">
    <property type="entry name" value="Chorismate_C"/>
</dbReference>
<dbReference type="InterPro" id="IPR005801">
    <property type="entry name" value="ADC_synthase"/>
</dbReference>
<keyword evidence="3" id="KW-1185">Reference proteome</keyword>
<name>A0A0D8JI58_9BACT</name>
<dbReference type="RefSeq" id="WP_045027891.1">
    <property type="nucleotide sequence ID" value="NZ_JRHC01000001.1"/>
</dbReference>
<dbReference type="Pfam" id="PF00425">
    <property type="entry name" value="Chorismate_bind"/>
    <property type="match status" value="1"/>
</dbReference>
<protein>
    <recommendedName>
        <fullName evidence="1">Chorismate-utilising enzyme C-terminal domain-containing protein</fullName>
    </recommendedName>
</protein>
<evidence type="ECO:0000313" key="3">
    <source>
        <dbReference type="Proteomes" id="UP000032544"/>
    </source>
</evidence>
<feature type="domain" description="Chorismate-utilising enzyme C-terminal" evidence="1">
    <location>
        <begin position="111"/>
        <end position="357"/>
    </location>
</feature>
<dbReference type="SUPFAM" id="SSF56322">
    <property type="entry name" value="ADC synthase"/>
    <property type="match status" value="1"/>
</dbReference>
<dbReference type="Proteomes" id="UP000032544">
    <property type="component" value="Unassembled WGS sequence"/>
</dbReference>
<organism evidence="2 3">
    <name type="scientific">Draconibacterium sediminis</name>
    <dbReference type="NCBI Taxonomy" id="1544798"/>
    <lineage>
        <taxon>Bacteria</taxon>
        <taxon>Pseudomonadati</taxon>
        <taxon>Bacteroidota</taxon>
        <taxon>Bacteroidia</taxon>
        <taxon>Marinilabiliales</taxon>
        <taxon>Prolixibacteraceae</taxon>
        <taxon>Draconibacterium</taxon>
    </lineage>
</organism>
<dbReference type="AlphaFoldDB" id="A0A0D8JI58"/>
<dbReference type="OrthoDB" id="9806579at2"/>
<gene>
    <name evidence="2" type="ORF">LH29_09345</name>
</gene>
<comment type="caution">
    <text evidence="2">The sequence shown here is derived from an EMBL/GenBank/DDBJ whole genome shotgun (WGS) entry which is preliminary data.</text>
</comment>
<evidence type="ECO:0000259" key="1">
    <source>
        <dbReference type="Pfam" id="PF00425"/>
    </source>
</evidence>
<evidence type="ECO:0000313" key="2">
    <source>
        <dbReference type="EMBL" id="KJF45538.1"/>
    </source>
</evidence>
<sequence length="374" mass="42585">MTDNERLIHLIDELVTLNCSFALWSVPGDKTLELLISCQEALFYPNEVSRLNGQEGFVFAPYHVSEETPLILLKPDIYKTGIEEILKLKMNDVKAGQKEQANYTSHYIIEKEEYLSDIEQTVNTIKNTKLAKAIVSRIIPAERKNESLGKLYSQLFEQTPNAFVYMVNLPKAGLWMGATPEILLKSEGKTMETVSLAGTQPRISGTEYGWSTKDIEEQAFVSRYLVDLLYRFNIHRYTTRGPETLESGKVAHLFTSFLFAKKKLDDCLGDFIAELHPTPAVCGFPKSKADKFISTIEKHNRRYYAGFLGPWQLKDSVRLFVNLRCMEIIPEKYMLYAGGGITSRSVPEEEWEETNNKAKTLLSAIEAIRQNDLN</sequence>
<dbReference type="STRING" id="1544798.LH29_09345"/>
<dbReference type="EMBL" id="JRHC01000001">
    <property type="protein sequence ID" value="KJF45538.1"/>
    <property type="molecule type" value="Genomic_DNA"/>
</dbReference>
<reference evidence="2 3" key="1">
    <citation type="submission" date="2014-09" db="EMBL/GenBank/DDBJ databases">
        <title>Draft Genome Sequence of Draconibacterium sp. JN14CK-3.</title>
        <authorList>
            <person name="Dong C."/>
            <person name="Lai Q."/>
            <person name="Shao Z."/>
        </authorList>
    </citation>
    <scope>NUCLEOTIDE SEQUENCE [LARGE SCALE GENOMIC DNA]</scope>
    <source>
        <strain evidence="2 3">JN14CK-3</strain>
    </source>
</reference>
<proteinExistence type="predicted"/>
<dbReference type="PANTHER" id="PTHR42839">
    <property type="entry name" value="ISOCHORISMATE SYNTHASE ENTC"/>
    <property type="match status" value="1"/>
</dbReference>